<keyword evidence="2" id="KW-1185">Reference proteome</keyword>
<dbReference type="AlphaFoldDB" id="A9B3G6"/>
<accession>A9B3G6</accession>
<evidence type="ECO:0000313" key="2">
    <source>
        <dbReference type="Proteomes" id="UP000000787"/>
    </source>
</evidence>
<organism evidence="1 2">
    <name type="scientific">Herpetosiphon aurantiacus (strain ATCC 23779 / DSM 785 / 114-95)</name>
    <dbReference type="NCBI Taxonomy" id="316274"/>
    <lineage>
        <taxon>Bacteria</taxon>
        <taxon>Bacillati</taxon>
        <taxon>Chloroflexota</taxon>
        <taxon>Chloroflexia</taxon>
        <taxon>Herpetosiphonales</taxon>
        <taxon>Herpetosiphonaceae</taxon>
        <taxon>Herpetosiphon</taxon>
    </lineage>
</organism>
<dbReference type="STRING" id="316274.Haur_1485"/>
<name>A9B3G6_HERA2</name>
<sequence length="163" mass="18866">MPWQIVERRIGRAGTPQQRQQRQRRWDQRYGVDQWAIGYQIAGEFVLQEHAIESIYNASYAAHFEQNPADLAELLALAKTIYNPHAQATNNVDLQVPAILAYLKRQNLQFQGHERLAIGSWQGQASHPLSIRLSPLHIQVINDPDTTLEQFWQEQKCLAQWVD</sequence>
<dbReference type="HOGENOM" id="CLU_1624853_0_0_0"/>
<dbReference type="BioCyc" id="HAUR316274:GHYA-1507-MONOMER"/>
<dbReference type="EMBL" id="CP000875">
    <property type="protein sequence ID" value="ABX04129.1"/>
    <property type="molecule type" value="Genomic_DNA"/>
</dbReference>
<dbReference type="KEGG" id="hau:Haur_1485"/>
<dbReference type="InParanoid" id="A9B3G6"/>
<dbReference type="eggNOG" id="ENOG502ZUKF">
    <property type="taxonomic scope" value="Bacteria"/>
</dbReference>
<protein>
    <submittedName>
        <fullName evidence="1">Uncharacterized protein</fullName>
    </submittedName>
</protein>
<evidence type="ECO:0000313" key="1">
    <source>
        <dbReference type="EMBL" id="ABX04129.1"/>
    </source>
</evidence>
<proteinExistence type="predicted"/>
<gene>
    <name evidence="1" type="ordered locus">Haur_1485</name>
</gene>
<dbReference type="Proteomes" id="UP000000787">
    <property type="component" value="Chromosome"/>
</dbReference>
<reference evidence="1 2" key="1">
    <citation type="journal article" date="2011" name="Stand. Genomic Sci.">
        <title>Complete genome sequence of the filamentous gliding predatory bacterium Herpetosiphon aurantiacus type strain (114-95(T)).</title>
        <authorList>
            <person name="Kiss H."/>
            <person name="Nett M."/>
            <person name="Domin N."/>
            <person name="Martin K."/>
            <person name="Maresca J.A."/>
            <person name="Copeland A."/>
            <person name="Lapidus A."/>
            <person name="Lucas S."/>
            <person name="Berry K.W."/>
            <person name="Glavina Del Rio T."/>
            <person name="Dalin E."/>
            <person name="Tice H."/>
            <person name="Pitluck S."/>
            <person name="Richardson P."/>
            <person name="Bruce D."/>
            <person name="Goodwin L."/>
            <person name="Han C."/>
            <person name="Detter J.C."/>
            <person name="Schmutz J."/>
            <person name="Brettin T."/>
            <person name="Land M."/>
            <person name="Hauser L."/>
            <person name="Kyrpides N.C."/>
            <person name="Ivanova N."/>
            <person name="Goker M."/>
            <person name="Woyke T."/>
            <person name="Klenk H.P."/>
            <person name="Bryant D.A."/>
        </authorList>
    </citation>
    <scope>NUCLEOTIDE SEQUENCE [LARGE SCALE GENOMIC DNA]</scope>
    <source>
        <strain evidence="2">ATCC 23779 / DSM 785 / 114-95</strain>
    </source>
</reference>